<dbReference type="RefSeq" id="WP_274043458.1">
    <property type="nucleotide sequence ID" value="NZ_JANCPR020000002.1"/>
</dbReference>
<evidence type="ECO:0000256" key="3">
    <source>
        <dbReference type="SAM" id="Coils"/>
    </source>
</evidence>
<accession>A0ABT6ZPF4</accession>
<dbReference type="InterPro" id="IPR001789">
    <property type="entry name" value="Sig_transdc_resp-reg_receiver"/>
</dbReference>
<evidence type="ECO:0000256" key="2">
    <source>
        <dbReference type="PROSITE-ProRule" id="PRU00169"/>
    </source>
</evidence>
<evidence type="ECO:0000313" key="5">
    <source>
        <dbReference type="EMBL" id="MDJ1130937.1"/>
    </source>
</evidence>
<dbReference type="EMBL" id="JANCPR020000002">
    <property type="protein sequence ID" value="MDJ1130937.1"/>
    <property type="molecule type" value="Genomic_DNA"/>
</dbReference>
<feature type="modified residue" description="4-aspartylphosphate" evidence="2">
    <location>
        <position position="55"/>
    </location>
</feature>
<feature type="domain" description="Response regulatory" evidence="4">
    <location>
        <begin position="6"/>
        <end position="123"/>
    </location>
</feature>
<dbReference type="SUPFAM" id="SSF52172">
    <property type="entry name" value="CheY-like"/>
    <property type="match status" value="1"/>
</dbReference>
<dbReference type="InterPro" id="IPR011006">
    <property type="entry name" value="CheY-like_superfamily"/>
</dbReference>
<dbReference type="Proteomes" id="UP001214441">
    <property type="component" value="Unassembled WGS sequence"/>
</dbReference>
<gene>
    <name evidence="5" type="ORF">NMN56_003015</name>
</gene>
<dbReference type="SMART" id="SM00448">
    <property type="entry name" value="REC"/>
    <property type="match status" value="1"/>
</dbReference>
<evidence type="ECO:0000256" key="1">
    <source>
        <dbReference type="ARBA" id="ARBA00022553"/>
    </source>
</evidence>
<feature type="coiled-coil region" evidence="3">
    <location>
        <begin position="165"/>
        <end position="192"/>
    </location>
</feature>
<proteinExistence type="predicted"/>
<dbReference type="PANTHER" id="PTHR44591">
    <property type="entry name" value="STRESS RESPONSE REGULATOR PROTEIN 1"/>
    <property type="match status" value="1"/>
</dbReference>
<evidence type="ECO:0000259" key="4">
    <source>
        <dbReference type="PROSITE" id="PS50110"/>
    </source>
</evidence>
<keyword evidence="3" id="KW-0175">Coiled coil</keyword>
<dbReference type="InterPro" id="IPR050595">
    <property type="entry name" value="Bact_response_regulator"/>
</dbReference>
<dbReference type="Pfam" id="PF00072">
    <property type="entry name" value="Response_reg"/>
    <property type="match status" value="1"/>
</dbReference>
<organism evidence="5 6">
    <name type="scientific">Streptomyces iconiensis</name>
    <dbReference type="NCBI Taxonomy" id="1384038"/>
    <lineage>
        <taxon>Bacteria</taxon>
        <taxon>Bacillati</taxon>
        <taxon>Actinomycetota</taxon>
        <taxon>Actinomycetes</taxon>
        <taxon>Kitasatosporales</taxon>
        <taxon>Streptomycetaceae</taxon>
        <taxon>Streptomyces</taxon>
    </lineage>
</organism>
<dbReference type="Gene3D" id="3.40.50.2300">
    <property type="match status" value="1"/>
</dbReference>
<keyword evidence="6" id="KW-1185">Reference proteome</keyword>
<comment type="caution">
    <text evidence="5">The sequence shown here is derived from an EMBL/GenBank/DDBJ whole genome shotgun (WGS) entry which is preliminary data.</text>
</comment>
<evidence type="ECO:0000313" key="6">
    <source>
        <dbReference type="Proteomes" id="UP001214441"/>
    </source>
</evidence>
<dbReference type="PANTHER" id="PTHR44591:SF3">
    <property type="entry name" value="RESPONSE REGULATORY DOMAIN-CONTAINING PROTEIN"/>
    <property type="match status" value="1"/>
</dbReference>
<name>A0ABT6ZPF4_9ACTN</name>
<protein>
    <submittedName>
        <fullName evidence="5">Response regulator</fullName>
    </submittedName>
</protein>
<sequence length="231" mass="24901">MVQKAKILLVDDRPENLLALEAILSALDQTLVRASSGEEALKALLTDDFAVILLDVQMPGMDGFETAAHIKRRERTRDIPIIFLTAINHGPHHTFRGYAAGAVDYISKPFDPWVLRAKVSVFVDLYMKNVQLREQASLLRLQLEGNGSAQRQEAPDEGAEAPGLLVELSARLAAVEEQAEALTKQLGDSADAATAATAAHLERKLTGLRRALDALEPGTGGDASAQVSSQN</sequence>
<dbReference type="PROSITE" id="PS50110">
    <property type="entry name" value="RESPONSE_REGULATORY"/>
    <property type="match status" value="1"/>
</dbReference>
<keyword evidence="1 2" id="KW-0597">Phosphoprotein</keyword>
<reference evidence="5 6" key="1">
    <citation type="submission" date="2023-05" db="EMBL/GenBank/DDBJ databases">
        <title>Streptantibioticus silvisoli sp. nov., acidotolerant actinomycetes 1 from pine litter.</title>
        <authorList>
            <person name="Swiecimska M."/>
            <person name="Golinska P."/>
            <person name="Sangal V."/>
            <person name="Wachnowicz B."/>
            <person name="Goodfellow M."/>
        </authorList>
    </citation>
    <scope>NUCLEOTIDE SEQUENCE [LARGE SCALE GENOMIC DNA]</scope>
    <source>
        <strain evidence="5 6">DSM 42109</strain>
    </source>
</reference>